<dbReference type="AlphaFoldDB" id="A0A510L8G0"/>
<gene>
    <name evidence="1" type="ORF">JMUB5056_1660</name>
</gene>
<dbReference type="RefSeq" id="WP_147005982.1">
    <property type="nucleotide sequence ID" value="NZ_AP019846.1"/>
</dbReference>
<organism evidence="1 2">
    <name type="scientific">Leptotrichia hongkongensis</name>
    <dbReference type="NCBI Taxonomy" id="554406"/>
    <lineage>
        <taxon>Bacteria</taxon>
        <taxon>Fusobacteriati</taxon>
        <taxon>Fusobacteriota</taxon>
        <taxon>Fusobacteriia</taxon>
        <taxon>Fusobacteriales</taxon>
        <taxon>Leptotrichiaceae</taxon>
        <taxon>Leptotrichia</taxon>
    </lineage>
</organism>
<protein>
    <submittedName>
        <fullName evidence="1">Uncharacterized protein</fullName>
    </submittedName>
</protein>
<sequence>MVINLDETTTFFKYACNYITDAFSSGKDKKNTFVICEIKNINEIIKDLLEKMEFNYDDFNNTEKSTIYSDKVHKKYSFSKSKNYKSKEIIKISDGNNSIYVIDNFVENDKSIILDCPLNKMLYQILYRPMPLKYSKQLN</sequence>
<evidence type="ECO:0000313" key="1">
    <source>
        <dbReference type="EMBL" id="BBM60066.1"/>
    </source>
</evidence>
<name>A0A510L8G0_9FUSO</name>
<dbReference type="EMBL" id="AP019846">
    <property type="protein sequence ID" value="BBM60066.1"/>
    <property type="molecule type" value="Genomic_DNA"/>
</dbReference>
<reference evidence="1 2" key="1">
    <citation type="submission" date="2019-07" db="EMBL/GenBank/DDBJ databases">
        <title>Complete Genome Sequence of Leptotrichia hongkongensis Strain JMUB5056.</title>
        <authorList>
            <person name="Watanabe S."/>
            <person name="Cui L."/>
        </authorList>
    </citation>
    <scope>NUCLEOTIDE SEQUENCE [LARGE SCALE GENOMIC DNA]</scope>
    <source>
        <strain evidence="1 2">JMUB5056</strain>
    </source>
</reference>
<accession>A0A510L8G0</accession>
<dbReference type="KEGG" id="lhg:JMUB5056_1660"/>
<evidence type="ECO:0000313" key="2">
    <source>
        <dbReference type="Proteomes" id="UP000321561"/>
    </source>
</evidence>
<proteinExistence type="predicted"/>
<dbReference type="Proteomes" id="UP000321561">
    <property type="component" value="Chromosome"/>
</dbReference>